<protein>
    <recommendedName>
        <fullName evidence="1">RNase H type-1 domain-containing protein</fullName>
    </recommendedName>
</protein>
<dbReference type="Proteomes" id="UP001293254">
    <property type="component" value="Unassembled WGS sequence"/>
</dbReference>
<dbReference type="PANTHER" id="PTHR47074:SF61">
    <property type="entry name" value="RNASE H TYPE-1 DOMAIN-CONTAINING PROTEIN"/>
    <property type="match status" value="1"/>
</dbReference>
<evidence type="ECO:0000313" key="2">
    <source>
        <dbReference type="EMBL" id="KAK4421258.1"/>
    </source>
</evidence>
<dbReference type="InterPro" id="IPR002156">
    <property type="entry name" value="RNaseH_domain"/>
</dbReference>
<dbReference type="GO" id="GO:0003676">
    <property type="term" value="F:nucleic acid binding"/>
    <property type="evidence" value="ECO:0007669"/>
    <property type="project" value="InterPro"/>
</dbReference>
<name>A0AAE1Y1D0_9LAMI</name>
<dbReference type="PANTHER" id="PTHR47074">
    <property type="entry name" value="BNAC02G40300D PROTEIN"/>
    <property type="match status" value="1"/>
</dbReference>
<feature type="domain" description="RNase H type-1" evidence="1">
    <location>
        <begin position="79"/>
        <end position="151"/>
    </location>
</feature>
<dbReference type="AlphaFoldDB" id="A0AAE1Y1D0"/>
<dbReference type="InterPro" id="IPR052929">
    <property type="entry name" value="RNase_H-like_EbsB-rel"/>
</dbReference>
<gene>
    <name evidence="2" type="ORF">Salat_2076300</name>
</gene>
<dbReference type="GO" id="GO:0004523">
    <property type="term" value="F:RNA-DNA hybrid ribonuclease activity"/>
    <property type="evidence" value="ECO:0007669"/>
    <property type="project" value="InterPro"/>
</dbReference>
<comment type="caution">
    <text evidence="2">The sequence shown here is derived from an EMBL/GenBank/DDBJ whole genome shotgun (WGS) entry which is preliminary data.</text>
</comment>
<organism evidence="2 3">
    <name type="scientific">Sesamum alatum</name>
    <dbReference type="NCBI Taxonomy" id="300844"/>
    <lineage>
        <taxon>Eukaryota</taxon>
        <taxon>Viridiplantae</taxon>
        <taxon>Streptophyta</taxon>
        <taxon>Embryophyta</taxon>
        <taxon>Tracheophyta</taxon>
        <taxon>Spermatophyta</taxon>
        <taxon>Magnoliopsida</taxon>
        <taxon>eudicotyledons</taxon>
        <taxon>Gunneridae</taxon>
        <taxon>Pentapetalae</taxon>
        <taxon>asterids</taxon>
        <taxon>lamiids</taxon>
        <taxon>Lamiales</taxon>
        <taxon>Pedaliaceae</taxon>
        <taxon>Sesamum</taxon>
    </lineage>
</organism>
<accession>A0AAE1Y1D0</accession>
<dbReference type="EMBL" id="JACGWO010000008">
    <property type="protein sequence ID" value="KAK4421258.1"/>
    <property type="molecule type" value="Genomic_DNA"/>
</dbReference>
<evidence type="ECO:0000259" key="1">
    <source>
        <dbReference type="Pfam" id="PF13456"/>
    </source>
</evidence>
<reference evidence="2" key="2">
    <citation type="journal article" date="2024" name="Plant">
        <title>Genomic evolution and insights into agronomic trait innovations of Sesamum species.</title>
        <authorList>
            <person name="Miao H."/>
            <person name="Wang L."/>
            <person name="Qu L."/>
            <person name="Liu H."/>
            <person name="Sun Y."/>
            <person name="Le M."/>
            <person name="Wang Q."/>
            <person name="Wei S."/>
            <person name="Zheng Y."/>
            <person name="Lin W."/>
            <person name="Duan Y."/>
            <person name="Cao H."/>
            <person name="Xiong S."/>
            <person name="Wang X."/>
            <person name="Wei L."/>
            <person name="Li C."/>
            <person name="Ma Q."/>
            <person name="Ju M."/>
            <person name="Zhao R."/>
            <person name="Li G."/>
            <person name="Mu C."/>
            <person name="Tian Q."/>
            <person name="Mei H."/>
            <person name="Zhang T."/>
            <person name="Gao T."/>
            <person name="Zhang H."/>
        </authorList>
    </citation>
    <scope>NUCLEOTIDE SEQUENCE</scope>
    <source>
        <strain evidence="2">3651</strain>
    </source>
</reference>
<dbReference type="Pfam" id="PF13456">
    <property type="entry name" value="RVT_3"/>
    <property type="match status" value="1"/>
</dbReference>
<reference evidence="2" key="1">
    <citation type="submission" date="2020-06" db="EMBL/GenBank/DDBJ databases">
        <authorList>
            <person name="Li T."/>
            <person name="Hu X."/>
            <person name="Zhang T."/>
            <person name="Song X."/>
            <person name="Zhang H."/>
            <person name="Dai N."/>
            <person name="Sheng W."/>
            <person name="Hou X."/>
            <person name="Wei L."/>
        </authorList>
    </citation>
    <scope>NUCLEOTIDE SEQUENCE</scope>
    <source>
        <strain evidence="2">3651</strain>
        <tissue evidence="2">Leaf</tissue>
    </source>
</reference>
<evidence type="ECO:0000313" key="3">
    <source>
        <dbReference type="Proteomes" id="UP001293254"/>
    </source>
</evidence>
<keyword evidence="3" id="KW-1185">Reference proteome</keyword>
<sequence>MKNSFEEELSVQQIAVGVGHVSTYERLKTSMEVVGMMWQIVVGLSRLRDFENSVVAFYHPGQRSNCSWSAPTEGMVKINFDTAFTPGSYLTGLGVIARNSLGRCLHWMLVTSEHVTHPEHGEALADLMAIELGCQMGGSHYIIEGDCIQVI</sequence>
<proteinExistence type="predicted"/>